<dbReference type="Proteomes" id="UP000738431">
    <property type="component" value="Chromosome"/>
</dbReference>
<evidence type="ECO:0000313" key="1">
    <source>
        <dbReference type="EMBL" id="WRQ89393.1"/>
    </source>
</evidence>
<organism evidence="1 2">
    <name type="scientific">Actomonas aquatica</name>
    <dbReference type="NCBI Taxonomy" id="2866162"/>
    <lineage>
        <taxon>Bacteria</taxon>
        <taxon>Pseudomonadati</taxon>
        <taxon>Verrucomicrobiota</taxon>
        <taxon>Opitutia</taxon>
        <taxon>Opitutales</taxon>
        <taxon>Opitutaceae</taxon>
        <taxon>Actomonas</taxon>
    </lineage>
</organism>
<sequence length="85" mass="9260">MTLSLSVALIGCGTVSPVVADSPRQLHQPDVLRLPQGQAVQSTDGIHTPEVDEVWHSDRRYRELETELINAMAALAALQAKEATR</sequence>
<dbReference type="RefSeq" id="WP_221029916.1">
    <property type="nucleotide sequence ID" value="NZ_CP139781.1"/>
</dbReference>
<dbReference type="EMBL" id="CP139781">
    <property type="protein sequence ID" value="WRQ89393.1"/>
    <property type="molecule type" value="Genomic_DNA"/>
</dbReference>
<protein>
    <submittedName>
        <fullName evidence="1">Uncharacterized protein</fullName>
    </submittedName>
</protein>
<accession>A0ABZ1CDT9</accession>
<reference evidence="1 2" key="1">
    <citation type="submission" date="2021-08" db="EMBL/GenBank/DDBJ databases">
        <authorList>
            <person name="Zhang D."/>
            <person name="Zhang A."/>
            <person name="Wang L."/>
        </authorList>
    </citation>
    <scope>NUCLEOTIDE SEQUENCE [LARGE SCALE GENOMIC DNA]</scope>
    <source>
        <strain evidence="1 2">WL0086</strain>
    </source>
</reference>
<name>A0ABZ1CDT9_9BACT</name>
<evidence type="ECO:0000313" key="2">
    <source>
        <dbReference type="Proteomes" id="UP000738431"/>
    </source>
</evidence>
<reference evidence="1 2" key="2">
    <citation type="submission" date="2023-12" db="EMBL/GenBank/DDBJ databases">
        <title>Description of an unclassified Opitutus bacterium of Verrucomicrobiota.</title>
        <authorList>
            <person name="Zhang D.-F."/>
        </authorList>
    </citation>
    <scope>NUCLEOTIDE SEQUENCE [LARGE SCALE GENOMIC DNA]</scope>
    <source>
        <strain evidence="1 2">WL0086</strain>
    </source>
</reference>
<gene>
    <name evidence="1" type="ORF">K1X11_008225</name>
</gene>
<proteinExistence type="predicted"/>
<keyword evidence="2" id="KW-1185">Reference proteome</keyword>